<dbReference type="Proteomes" id="UP000324965">
    <property type="component" value="Unassembled WGS sequence"/>
</dbReference>
<dbReference type="InterPro" id="IPR001024">
    <property type="entry name" value="PLAT/LH2_dom"/>
</dbReference>
<gene>
    <name evidence="2" type="ORF">FGF04_38700</name>
</gene>
<evidence type="ECO:0000313" key="2">
    <source>
        <dbReference type="EMBL" id="KAA0913342.1"/>
    </source>
</evidence>
<organism evidence="2 3">
    <name type="scientific">Streptomyces apricus</name>
    <dbReference type="NCBI Taxonomy" id="1828112"/>
    <lineage>
        <taxon>Bacteria</taxon>
        <taxon>Bacillati</taxon>
        <taxon>Actinomycetota</taxon>
        <taxon>Actinomycetes</taxon>
        <taxon>Kitasatosporales</taxon>
        <taxon>Streptomycetaceae</taxon>
        <taxon>Streptomyces</taxon>
    </lineage>
</organism>
<comment type="caution">
    <text evidence="2">The sequence shown here is derived from an EMBL/GenBank/DDBJ whole genome shotgun (WGS) entry which is preliminary data.</text>
</comment>
<keyword evidence="3" id="KW-1185">Reference proteome</keyword>
<dbReference type="PROSITE" id="PS50095">
    <property type="entry name" value="PLAT"/>
    <property type="match status" value="1"/>
</dbReference>
<dbReference type="SUPFAM" id="SSF49723">
    <property type="entry name" value="Lipase/lipooxygenase domain (PLAT/LH2 domain)"/>
    <property type="match status" value="1"/>
</dbReference>
<proteinExistence type="predicted"/>
<dbReference type="OrthoDB" id="4306975at2"/>
<dbReference type="PANTHER" id="PTHR45901:SF3">
    <property type="entry name" value="LIPOXYGENASE HOMOLOGY DOMAIN-CONTAINING PROTEIN 1"/>
    <property type="match status" value="1"/>
</dbReference>
<dbReference type="Gene3D" id="2.40.180.10">
    <property type="entry name" value="Catalase core domain"/>
    <property type="match status" value="1"/>
</dbReference>
<evidence type="ECO:0000313" key="3">
    <source>
        <dbReference type="Proteomes" id="UP000324965"/>
    </source>
</evidence>
<protein>
    <recommendedName>
        <fullName evidence="1">PLAT domain-containing protein</fullName>
    </recommendedName>
</protein>
<accession>A0A5A9Z8G4</accession>
<dbReference type="EMBL" id="VDFC01000149">
    <property type="protein sequence ID" value="KAA0913342.1"/>
    <property type="molecule type" value="Genomic_DNA"/>
</dbReference>
<dbReference type="PANTHER" id="PTHR45901">
    <property type="entry name" value="PROTEIN CBG12474"/>
    <property type="match status" value="1"/>
</dbReference>
<sequence length="64" mass="7019">MPEYRIQVITGKVEGAGTDANVFLTIYGSAGSSEELQLESGRDDFERASTSSFIHTLRDLRVVP</sequence>
<reference evidence="2 3" key="1">
    <citation type="submission" date="2019-05" db="EMBL/GenBank/DDBJ databases">
        <authorList>
            <person name="Hariharan J."/>
            <person name="Choudoir M.J."/>
            <person name="Diebold P."/>
            <person name="Panke-Buisse K."/>
            <person name="Buckley D.H."/>
        </authorList>
    </citation>
    <scope>NUCLEOTIDE SEQUENCE [LARGE SCALE GENOMIC DNA]</scope>
    <source>
        <strain evidence="2 3">SUN51</strain>
    </source>
</reference>
<dbReference type="InterPro" id="IPR036392">
    <property type="entry name" value="PLAT/LH2_dom_sf"/>
</dbReference>
<name>A0A5A9Z8G4_9ACTN</name>
<dbReference type="AlphaFoldDB" id="A0A5A9Z8G4"/>
<dbReference type="InterPro" id="IPR052970">
    <property type="entry name" value="Inner_ear_hair_cell_LOXHD"/>
</dbReference>
<dbReference type="RefSeq" id="WP_149516076.1">
    <property type="nucleotide sequence ID" value="NZ_VDFC01000149.1"/>
</dbReference>
<feature type="domain" description="PLAT" evidence="1">
    <location>
        <begin position="2"/>
        <end position="64"/>
    </location>
</feature>
<evidence type="ECO:0000259" key="1">
    <source>
        <dbReference type="PROSITE" id="PS50095"/>
    </source>
</evidence>
<dbReference type="Pfam" id="PF01477">
    <property type="entry name" value="PLAT"/>
    <property type="match status" value="1"/>
</dbReference>